<evidence type="ECO:0000313" key="2">
    <source>
        <dbReference type="Proteomes" id="UP000625976"/>
    </source>
</evidence>
<gene>
    <name evidence="1" type="ORF">GCM10010976_11800</name>
</gene>
<dbReference type="Proteomes" id="UP000625976">
    <property type="component" value="Unassembled WGS sequence"/>
</dbReference>
<protein>
    <submittedName>
        <fullName evidence="1">Uncharacterized protein</fullName>
    </submittedName>
</protein>
<comment type="caution">
    <text evidence="1">The sequence shown here is derived from an EMBL/GenBank/DDBJ whole genome shotgun (WGS) entry which is preliminary data.</text>
</comment>
<evidence type="ECO:0000313" key="1">
    <source>
        <dbReference type="EMBL" id="GGG41889.1"/>
    </source>
</evidence>
<organism evidence="1 2">
    <name type="scientific">Bizionia arctica</name>
    <dbReference type="NCBI Taxonomy" id="1495645"/>
    <lineage>
        <taxon>Bacteria</taxon>
        <taxon>Pseudomonadati</taxon>
        <taxon>Bacteroidota</taxon>
        <taxon>Flavobacteriia</taxon>
        <taxon>Flavobacteriales</taxon>
        <taxon>Flavobacteriaceae</taxon>
        <taxon>Bizionia</taxon>
    </lineage>
</organism>
<proteinExistence type="predicted"/>
<dbReference type="AlphaFoldDB" id="A0A917LLU9"/>
<sequence length="149" mass="17362">MKFLIILFLIHSCANTKNQKDEKEEPAKIVFLTYSIQKNPETQITFLKQKLVVGKIKGYANNDKFQSEGDLECTFLDAKKNVLQVVNIENPLRKIVEYVNDSDNLEKRIIELDSTQFIIRAPYIENTKYLEISEFSKDKQTKKLLTTKL</sequence>
<name>A0A917LLU9_9FLAO</name>
<keyword evidence="2" id="KW-1185">Reference proteome</keyword>
<reference evidence="1" key="1">
    <citation type="journal article" date="2014" name="Int. J. Syst. Evol. Microbiol.">
        <title>Complete genome sequence of Corynebacterium casei LMG S-19264T (=DSM 44701T), isolated from a smear-ripened cheese.</title>
        <authorList>
            <consortium name="US DOE Joint Genome Institute (JGI-PGF)"/>
            <person name="Walter F."/>
            <person name="Albersmeier A."/>
            <person name="Kalinowski J."/>
            <person name="Ruckert C."/>
        </authorList>
    </citation>
    <scope>NUCLEOTIDE SEQUENCE</scope>
    <source>
        <strain evidence="1">CGMCC 1.12751</strain>
    </source>
</reference>
<dbReference type="EMBL" id="BMFQ01000001">
    <property type="protein sequence ID" value="GGG41889.1"/>
    <property type="molecule type" value="Genomic_DNA"/>
</dbReference>
<reference evidence="1" key="2">
    <citation type="submission" date="2020-09" db="EMBL/GenBank/DDBJ databases">
        <authorList>
            <person name="Sun Q."/>
            <person name="Zhou Y."/>
        </authorList>
    </citation>
    <scope>NUCLEOTIDE SEQUENCE</scope>
    <source>
        <strain evidence="1">CGMCC 1.12751</strain>
    </source>
</reference>
<accession>A0A917LLU9</accession>